<reference evidence="2" key="1">
    <citation type="submission" date="2020-05" db="UniProtKB">
        <authorList>
            <consortium name="EnsemblMetazoa"/>
        </authorList>
    </citation>
    <scope>IDENTIFICATION</scope>
    <source>
        <strain evidence="2">Yale</strain>
    </source>
</reference>
<evidence type="ECO:0000256" key="1">
    <source>
        <dbReference type="SAM" id="Phobius"/>
    </source>
</evidence>
<feature type="transmembrane region" description="Helical" evidence="1">
    <location>
        <begin position="15"/>
        <end position="36"/>
    </location>
</feature>
<dbReference type="Proteomes" id="UP000092444">
    <property type="component" value="Unassembled WGS sequence"/>
</dbReference>
<keyword evidence="1" id="KW-0812">Transmembrane</keyword>
<evidence type="ECO:0000313" key="3">
    <source>
        <dbReference type="Proteomes" id="UP000092444"/>
    </source>
</evidence>
<sequence>MDTVGIPFSCLLKTFSAFLIFLTFLLVLTVDFFWIFKTQLFVNVDKTFDKLWRVLNVGNSGPSDYSCYNSQTDKPNMDDCRQKFLDNISEC</sequence>
<keyword evidence="1" id="KW-1133">Transmembrane helix</keyword>
<proteinExistence type="predicted"/>
<dbReference type="EnsemblMetazoa" id="GMOY000733-RA">
    <property type="protein sequence ID" value="GMOY000733-PA"/>
    <property type="gene ID" value="GMOY000733"/>
</dbReference>
<keyword evidence="1" id="KW-0472">Membrane</keyword>
<keyword evidence="3" id="KW-1185">Reference proteome</keyword>
<dbReference type="EMBL" id="CCAG010006372">
    <property type="status" value="NOT_ANNOTATED_CDS"/>
    <property type="molecule type" value="Genomic_DNA"/>
</dbReference>
<protein>
    <submittedName>
        <fullName evidence="2">Uncharacterized protein</fullName>
    </submittedName>
</protein>
<organism evidence="2 3">
    <name type="scientific">Glossina morsitans morsitans</name>
    <name type="common">Savannah tsetse fly</name>
    <dbReference type="NCBI Taxonomy" id="37546"/>
    <lineage>
        <taxon>Eukaryota</taxon>
        <taxon>Metazoa</taxon>
        <taxon>Ecdysozoa</taxon>
        <taxon>Arthropoda</taxon>
        <taxon>Hexapoda</taxon>
        <taxon>Insecta</taxon>
        <taxon>Pterygota</taxon>
        <taxon>Neoptera</taxon>
        <taxon>Endopterygota</taxon>
        <taxon>Diptera</taxon>
        <taxon>Brachycera</taxon>
        <taxon>Muscomorpha</taxon>
        <taxon>Hippoboscoidea</taxon>
        <taxon>Glossinidae</taxon>
        <taxon>Glossina</taxon>
    </lineage>
</organism>
<dbReference type="VEuPathDB" id="VectorBase:GMOY000733"/>
<accession>A0A1B0FB28</accession>
<dbReference type="STRING" id="37546.A0A1B0FB28"/>
<evidence type="ECO:0000313" key="2">
    <source>
        <dbReference type="EnsemblMetazoa" id="GMOY000733-PA"/>
    </source>
</evidence>
<dbReference type="PhylomeDB" id="A0A1B0FB28"/>
<dbReference type="AlphaFoldDB" id="A0A1B0FB28"/>
<name>A0A1B0FB28_GLOMM</name>